<evidence type="ECO:0000313" key="2">
    <source>
        <dbReference type="EMBL" id="QIK70954.1"/>
    </source>
</evidence>
<accession>A0A6G7Y247</accession>
<evidence type="ECO:0000256" key="1">
    <source>
        <dbReference type="SAM" id="MobiDB-lite"/>
    </source>
</evidence>
<name>A0A6G7Y247_9ACTN</name>
<gene>
    <name evidence="2" type="ORF">G7070_08885</name>
</gene>
<dbReference type="Gene3D" id="3.40.50.1820">
    <property type="entry name" value="alpha/beta hydrolase"/>
    <property type="match status" value="1"/>
</dbReference>
<dbReference type="InterPro" id="IPR029058">
    <property type="entry name" value="AB_hydrolase_fold"/>
</dbReference>
<sequence length="377" mass="40128">MTSSRAIAADIKQFVPFTASNGASSNYHFYPASGSSAGLLVYLDGDGQYGHRNPSQSYAIGGGSGLAAQTTSRNLNFVSVQTPASDQTWWSACTRNEAYLTDLLAHVRSTHGVTSQEVWLTGFSGGAQFITQCYLPKRANTLAFGGTVVFGGGGKPNVGVTPFTADTKANLALHWVTGQNDTAANSSERYDALGYAKAGHSYYTSQGFRTWATWVPGVNHDQIGGKFGTYTGIALDASRKPQPTPTPTPTPTTATPRPTPTPTPTTATPRPTPTPTTATPSPTANPRDWAVSVTPGRTSAELTITVPRNAERRTTVRVTSGRDQWTVTTYGTGTRTVEVGNRGGRLSPDTTYSYRVVNDDRTRAEGTFTTTSSGRHR</sequence>
<feature type="region of interest" description="Disordered" evidence="1">
    <location>
        <begin position="236"/>
        <end position="292"/>
    </location>
</feature>
<dbReference type="KEGG" id="prv:G7070_08885"/>
<dbReference type="AlphaFoldDB" id="A0A6G7Y247"/>
<dbReference type="EMBL" id="CP049865">
    <property type="protein sequence ID" value="QIK70954.1"/>
    <property type="molecule type" value="Genomic_DNA"/>
</dbReference>
<evidence type="ECO:0000313" key="3">
    <source>
        <dbReference type="Proteomes" id="UP000501058"/>
    </source>
</evidence>
<dbReference type="RefSeq" id="WP_166230686.1">
    <property type="nucleotide sequence ID" value="NZ_CP049865.1"/>
</dbReference>
<reference evidence="2 3" key="1">
    <citation type="submission" date="2020-03" db="EMBL/GenBank/DDBJ databases">
        <title>Propioniciclava sp. nov., isolated from Hydrophilus acuminatus.</title>
        <authorList>
            <person name="Hyun D.-W."/>
            <person name="Bae J.-W."/>
        </authorList>
    </citation>
    <scope>NUCLEOTIDE SEQUENCE [LARGE SCALE GENOMIC DNA]</scope>
    <source>
        <strain evidence="2 3">HDW11</strain>
    </source>
</reference>
<feature type="compositionally biased region" description="Low complexity" evidence="1">
    <location>
        <begin position="264"/>
        <end position="284"/>
    </location>
</feature>
<proteinExistence type="predicted"/>
<protein>
    <submittedName>
        <fullName evidence="2">Uncharacterized protein</fullName>
    </submittedName>
</protein>
<organism evidence="2 3">
    <name type="scientific">Propioniciclava coleopterorum</name>
    <dbReference type="NCBI Taxonomy" id="2714937"/>
    <lineage>
        <taxon>Bacteria</taxon>
        <taxon>Bacillati</taxon>
        <taxon>Actinomycetota</taxon>
        <taxon>Actinomycetes</taxon>
        <taxon>Propionibacteriales</taxon>
        <taxon>Propionibacteriaceae</taxon>
        <taxon>Propioniciclava</taxon>
    </lineage>
</organism>
<dbReference type="SUPFAM" id="SSF53474">
    <property type="entry name" value="alpha/beta-Hydrolases"/>
    <property type="match status" value="1"/>
</dbReference>
<dbReference type="Proteomes" id="UP000501058">
    <property type="component" value="Chromosome"/>
</dbReference>
<keyword evidence="3" id="KW-1185">Reference proteome</keyword>